<proteinExistence type="predicted"/>
<keyword evidence="3" id="KW-1185">Reference proteome</keyword>
<dbReference type="InterPro" id="IPR052358">
    <property type="entry name" value="Aro_Compnd_Degr_Hydrolases"/>
</dbReference>
<evidence type="ECO:0000259" key="1">
    <source>
        <dbReference type="Pfam" id="PF04909"/>
    </source>
</evidence>
<evidence type="ECO:0000313" key="2">
    <source>
        <dbReference type="EMBL" id="MFC4203048.1"/>
    </source>
</evidence>
<organism evidence="2 3">
    <name type="scientific">Candidimonas humi</name>
    <dbReference type="NCBI Taxonomy" id="683355"/>
    <lineage>
        <taxon>Bacteria</taxon>
        <taxon>Pseudomonadati</taxon>
        <taxon>Pseudomonadota</taxon>
        <taxon>Betaproteobacteria</taxon>
        <taxon>Burkholderiales</taxon>
        <taxon>Alcaligenaceae</taxon>
        <taxon>Candidimonas</taxon>
    </lineage>
</organism>
<dbReference type="RefSeq" id="WP_217966568.1">
    <property type="nucleotide sequence ID" value="NZ_JAHTBN010000016.1"/>
</dbReference>
<gene>
    <name evidence="2" type="ORF">ACFOY1_19025</name>
</gene>
<dbReference type="InterPro" id="IPR006680">
    <property type="entry name" value="Amidohydro-rel"/>
</dbReference>
<dbReference type="Pfam" id="PF04909">
    <property type="entry name" value="Amidohydro_2"/>
    <property type="match status" value="1"/>
</dbReference>
<reference evidence="3" key="1">
    <citation type="journal article" date="2019" name="Int. J. Syst. Evol. Microbiol.">
        <title>The Global Catalogue of Microorganisms (GCM) 10K type strain sequencing project: providing services to taxonomists for standard genome sequencing and annotation.</title>
        <authorList>
            <consortium name="The Broad Institute Genomics Platform"/>
            <consortium name="The Broad Institute Genome Sequencing Center for Infectious Disease"/>
            <person name="Wu L."/>
            <person name="Ma J."/>
        </authorList>
    </citation>
    <scope>NUCLEOTIDE SEQUENCE [LARGE SCALE GENOMIC DNA]</scope>
    <source>
        <strain evidence="3">LMG 24813</strain>
    </source>
</reference>
<accession>A0ABV8P4C6</accession>
<dbReference type="PANTHER" id="PTHR35563">
    <property type="entry name" value="BARREL METAL-DEPENDENT HYDROLASE, PUTATIVE (AFU_ORTHOLOGUE AFUA_1G16240)-RELATED"/>
    <property type="match status" value="1"/>
</dbReference>
<comment type="caution">
    <text evidence="2">The sequence shown here is derived from an EMBL/GenBank/DDBJ whole genome shotgun (WGS) entry which is preliminary data.</text>
</comment>
<dbReference type="Proteomes" id="UP001595848">
    <property type="component" value="Unassembled WGS sequence"/>
</dbReference>
<sequence>MNSVPFSGGTGTPRLAVPADACDCHMHIFDGRHPFAEGAPAVPRAGVEDYKLLQKRLGTSRAVVVAPSMYGLDNRCTIGATAALGPQARCVVTLGEDTPAAEVSRLHAHGARGFRFNLYRSKTNRIDTLRSIAERVAPFGWHAQIMLDADQLIDGEPHLRDLPIPVVLDHMARLPQSGGRSHPAYAVMQSLLDRGNTWLKLSLATAVRLVGSPAEAELHVLARSWVSLAPERLLWGSDWPHVMATLESRRMPDDAALLDFLQDWAPEPELRRRILVDNPAKLYGF</sequence>
<evidence type="ECO:0000313" key="3">
    <source>
        <dbReference type="Proteomes" id="UP001595848"/>
    </source>
</evidence>
<dbReference type="EMBL" id="JBHSBV010000008">
    <property type="protein sequence ID" value="MFC4203048.1"/>
    <property type="molecule type" value="Genomic_DNA"/>
</dbReference>
<protein>
    <submittedName>
        <fullName evidence="2">Amidohydrolase family protein</fullName>
    </submittedName>
</protein>
<name>A0ABV8P4C6_9BURK</name>
<dbReference type="PANTHER" id="PTHR35563:SF2">
    <property type="entry name" value="BARREL METAL-DEPENDENT HYDROLASE, PUTATIVE (AFU_ORTHOLOGUE AFUA_1G16240)-RELATED"/>
    <property type="match status" value="1"/>
</dbReference>
<feature type="domain" description="Amidohydrolase-related" evidence="1">
    <location>
        <begin position="22"/>
        <end position="285"/>
    </location>
</feature>